<accession>A0ABP0WSU7</accession>
<dbReference type="EMBL" id="OZ020097">
    <property type="protein sequence ID" value="CAK9268815.1"/>
    <property type="molecule type" value="Genomic_DNA"/>
</dbReference>
<keyword evidence="1" id="KW-1133">Transmembrane helix</keyword>
<proteinExistence type="predicted"/>
<evidence type="ECO:0008006" key="4">
    <source>
        <dbReference type="Google" id="ProtNLM"/>
    </source>
</evidence>
<evidence type="ECO:0000313" key="2">
    <source>
        <dbReference type="EMBL" id="CAK9268815.1"/>
    </source>
</evidence>
<organism evidence="2 3">
    <name type="scientific">Sphagnum jensenii</name>
    <dbReference type="NCBI Taxonomy" id="128206"/>
    <lineage>
        <taxon>Eukaryota</taxon>
        <taxon>Viridiplantae</taxon>
        <taxon>Streptophyta</taxon>
        <taxon>Embryophyta</taxon>
        <taxon>Bryophyta</taxon>
        <taxon>Sphagnophytina</taxon>
        <taxon>Sphagnopsida</taxon>
        <taxon>Sphagnales</taxon>
        <taxon>Sphagnaceae</taxon>
        <taxon>Sphagnum</taxon>
    </lineage>
</organism>
<feature type="transmembrane region" description="Helical" evidence="1">
    <location>
        <begin position="152"/>
        <end position="170"/>
    </location>
</feature>
<protein>
    <recommendedName>
        <fullName evidence="4">Transmembrane protein</fullName>
    </recommendedName>
</protein>
<keyword evidence="3" id="KW-1185">Reference proteome</keyword>
<evidence type="ECO:0000313" key="3">
    <source>
        <dbReference type="Proteomes" id="UP001497444"/>
    </source>
</evidence>
<dbReference type="Proteomes" id="UP001497444">
    <property type="component" value="Chromosome 2"/>
</dbReference>
<keyword evidence="1" id="KW-0812">Transmembrane</keyword>
<sequence>MHSPAAAMDSASPLSHFLLKLYTRASSPASCFPTSPSSPFSSPRPSPFSSSFGSLDSVFHTSRVSAALRPIVESQRAGFDRATGFTPSISRFPPKFLFRAFSSSPSDTPPEFKEYKLPPAVNPPDAVNPDPATLREHWNAAVRMYATWYGRAWGSAALAGFTFFALGWWIKGENPLLPSSKKQEELMKQKPEGGG</sequence>
<evidence type="ECO:0000256" key="1">
    <source>
        <dbReference type="SAM" id="Phobius"/>
    </source>
</evidence>
<dbReference type="PANTHER" id="PTHR37186">
    <property type="entry name" value="OS06G0524500 PROTEIN"/>
    <property type="match status" value="1"/>
</dbReference>
<name>A0ABP0WSU7_9BRYO</name>
<keyword evidence="1" id="KW-0472">Membrane</keyword>
<reference evidence="2 3" key="1">
    <citation type="submission" date="2024-02" db="EMBL/GenBank/DDBJ databases">
        <authorList>
            <consortium name="ELIXIR-Norway"/>
            <consortium name="Elixir Norway"/>
        </authorList>
    </citation>
    <scope>NUCLEOTIDE SEQUENCE [LARGE SCALE GENOMIC DNA]</scope>
</reference>
<dbReference type="PANTHER" id="PTHR37186:SF1">
    <property type="entry name" value="OS06G0524500 PROTEIN"/>
    <property type="match status" value="1"/>
</dbReference>
<gene>
    <name evidence="2" type="ORF">CSSPJE1EN1_LOCUS14293</name>
</gene>